<dbReference type="InterPro" id="IPR001789">
    <property type="entry name" value="Sig_transdc_resp-reg_receiver"/>
</dbReference>
<evidence type="ECO:0000313" key="4">
    <source>
        <dbReference type="EMBL" id="SDW83176.1"/>
    </source>
</evidence>
<dbReference type="PANTHER" id="PTHR44591">
    <property type="entry name" value="STRESS RESPONSE REGULATOR PROTEIN 1"/>
    <property type="match status" value="1"/>
</dbReference>
<dbReference type="PROSITE" id="PS50110">
    <property type="entry name" value="RESPONSE_REGULATORY"/>
    <property type="match status" value="1"/>
</dbReference>
<dbReference type="Gene3D" id="3.40.50.2300">
    <property type="match status" value="1"/>
</dbReference>
<feature type="modified residue" description="4-aspartylphosphate" evidence="2">
    <location>
        <position position="53"/>
    </location>
</feature>
<dbReference type="InterPro" id="IPR050595">
    <property type="entry name" value="Bact_response_regulator"/>
</dbReference>
<gene>
    <name evidence="4" type="ORF">SAMN05421783_10988</name>
</gene>
<dbReference type="AlphaFoldDB" id="A0A1H2WRT6"/>
<dbReference type="SMART" id="SM00448">
    <property type="entry name" value="REC"/>
    <property type="match status" value="1"/>
</dbReference>
<dbReference type="CDD" id="cd00156">
    <property type="entry name" value="REC"/>
    <property type="match status" value="1"/>
</dbReference>
<dbReference type="PANTHER" id="PTHR44591:SF3">
    <property type="entry name" value="RESPONSE REGULATORY DOMAIN-CONTAINING PROTEIN"/>
    <property type="match status" value="1"/>
</dbReference>
<organism evidence="4 5">
    <name type="scientific">Thiocapsa roseopersicina</name>
    <dbReference type="NCBI Taxonomy" id="1058"/>
    <lineage>
        <taxon>Bacteria</taxon>
        <taxon>Pseudomonadati</taxon>
        <taxon>Pseudomonadota</taxon>
        <taxon>Gammaproteobacteria</taxon>
        <taxon>Chromatiales</taxon>
        <taxon>Chromatiaceae</taxon>
        <taxon>Thiocapsa</taxon>
    </lineage>
</organism>
<evidence type="ECO:0000259" key="3">
    <source>
        <dbReference type="PROSITE" id="PS50110"/>
    </source>
</evidence>
<dbReference type="InterPro" id="IPR011006">
    <property type="entry name" value="CheY-like_superfamily"/>
</dbReference>
<dbReference type="Proteomes" id="UP000198816">
    <property type="component" value="Unassembled WGS sequence"/>
</dbReference>
<protein>
    <submittedName>
        <fullName evidence="4">Response regulator receiver domain-containing protein</fullName>
    </submittedName>
</protein>
<reference evidence="5" key="1">
    <citation type="submission" date="2016-10" db="EMBL/GenBank/DDBJ databases">
        <authorList>
            <person name="Varghese N."/>
            <person name="Submissions S."/>
        </authorList>
    </citation>
    <scope>NUCLEOTIDE SEQUENCE [LARGE SCALE GENOMIC DNA]</scope>
    <source>
        <strain evidence="5">DSM 217</strain>
    </source>
</reference>
<name>A0A1H2WRT6_THIRO</name>
<evidence type="ECO:0000256" key="1">
    <source>
        <dbReference type="ARBA" id="ARBA00022553"/>
    </source>
</evidence>
<dbReference type="Pfam" id="PF00072">
    <property type="entry name" value="Response_reg"/>
    <property type="match status" value="1"/>
</dbReference>
<dbReference type="STRING" id="1058.SAMN05421783_10988"/>
<dbReference type="RefSeq" id="WP_093031629.1">
    <property type="nucleotide sequence ID" value="NZ_FNNZ01000009.1"/>
</dbReference>
<dbReference type="SUPFAM" id="SSF52172">
    <property type="entry name" value="CheY-like"/>
    <property type="match status" value="1"/>
</dbReference>
<sequence>MRILIVDDDPFAGAMAEAILDAEGHDCKLMESGVEALESLGEDGSEFDLVISDMHMPLLSGLDLFREMRDRGMATPFVLLTGDDPEPLRAQVSGLAACLTKDASLEATLAAAVAEL</sequence>
<dbReference type="GO" id="GO:0000160">
    <property type="term" value="P:phosphorelay signal transduction system"/>
    <property type="evidence" value="ECO:0007669"/>
    <property type="project" value="InterPro"/>
</dbReference>
<feature type="domain" description="Response regulatory" evidence="3">
    <location>
        <begin position="2"/>
        <end position="116"/>
    </location>
</feature>
<keyword evidence="5" id="KW-1185">Reference proteome</keyword>
<dbReference type="OrthoDB" id="9800897at2"/>
<proteinExistence type="predicted"/>
<keyword evidence="1 2" id="KW-0597">Phosphoprotein</keyword>
<evidence type="ECO:0000313" key="5">
    <source>
        <dbReference type="Proteomes" id="UP000198816"/>
    </source>
</evidence>
<evidence type="ECO:0000256" key="2">
    <source>
        <dbReference type="PROSITE-ProRule" id="PRU00169"/>
    </source>
</evidence>
<accession>A0A1H2WRT6</accession>
<dbReference type="EMBL" id="FNNZ01000009">
    <property type="protein sequence ID" value="SDW83176.1"/>
    <property type="molecule type" value="Genomic_DNA"/>
</dbReference>